<reference evidence="3" key="1">
    <citation type="journal article" date="2013" name="Science">
        <title>Comparative analysis of bat genomes provides insight into the evolution of flight and immunity.</title>
        <authorList>
            <person name="Zhang G."/>
            <person name="Cowled C."/>
            <person name="Shi Z."/>
            <person name="Huang Z."/>
            <person name="Bishop-Lilly K.A."/>
            <person name="Fang X."/>
            <person name="Wynne J.W."/>
            <person name="Xiong Z."/>
            <person name="Baker M.L."/>
            <person name="Zhao W."/>
            <person name="Tachedjian M."/>
            <person name="Zhu Y."/>
            <person name="Zhou P."/>
            <person name="Jiang X."/>
            <person name="Ng J."/>
            <person name="Yang L."/>
            <person name="Wu L."/>
            <person name="Xiao J."/>
            <person name="Feng Y."/>
            <person name="Chen Y."/>
            <person name="Sun X."/>
            <person name="Zhang Y."/>
            <person name="Marsh G.A."/>
            <person name="Crameri G."/>
            <person name="Broder C.C."/>
            <person name="Frey K.G."/>
            <person name="Wang L.F."/>
            <person name="Wang J."/>
        </authorList>
    </citation>
    <scope>NUCLEOTIDE SEQUENCE [LARGE SCALE GENOMIC DNA]</scope>
</reference>
<name>L5LB97_MYODS</name>
<evidence type="ECO:0000313" key="3">
    <source>
        <dbReference type="Proteomes" id="UP000010556"/>
    </source>
</evidence>
<proteinExistence type="predicted"/>
<protein>
    <submittedName>
        <fullName evidence="2">Uncharacterized protein</fullName>
    </submittedName>
</protein>
<accession>L5LB97</accession>
<sequence length="80" mass="8524">MTAGAGRFGEGHHVVPLGRSEKQSERRRPHAEGLGRGQHQGAVPGPPQAVPFRQLRAAGSLEHSPAIFILAFVLQTLPAK</sequence>
<feature type="region of interest" description="Disordered" evidence="1">
    <location>
        <begin position="1"/>
        <end position="51"/>
    </location>
</feature>
<organism evidence="2 3">
    <name type="scientific">Myotis davidii</name>
    <name type="common">David's myotis</name>
    <dbReference type="NCBI Taxonomy" id="225400"/>
    <lineage>
        <taxon>Eukaryota</taxon>
        <taxon>Metazoa</taxon>
        <taxon>Chordata</taxon>
        <taxon>Craniata</taxon>
        <taxon>Vertebrata</taxon>
        <taxon>Euteleostomi</taxon>
        <taxon>Mammalia</taxon>
        <taxon>Eutheria</taxon>
        <taxon>Laurasiatheria</taxon>
        <taxon>Chiroptera</taxon>
        <taxon>Yangochiroptera</taxon>
        <taxon>Vespertilionidae</taxon>
        <taxon>Myotis</taxon>
    </lineage>
</organism>
<gene>
    <name evidence="2" type="ORF">MDA_GLEAN10007531</name>
</gene>
<evidence type="ECO:0000313" key="2">
    <source>
        <dbReference type="EMBL" id="ELK23604.1"/>
    </source>
</evidence>
<keyword evidence="3" id="KW-1185">Reference proteome</keyword>
<dbReference type="EMBL" id="KB113360">
    <property type="protein sequence ID" value="ELK23604.1"/>
    <property type="molecule type" value="Genomic_DNA"/>
</dbReference>
<dbReference type="AlphaFoldDB" id="L5LB97"/>
<evidence type="ECO:0000256" key="1">
    <source>
        <dbReference type="SAM" id="MobiDB-lite"/>
    </source>
</evidence>
<dbReference type="Proteomes" id="UP000010556">
    <property type="component" value="Unassembled WGS sequence"/>
</dbReference>
<feature type="compositionally biased region" description="Basic and acidic residues" evidence="1">
    <location>
        <begin position="9"/>
        <end position="33"/>
    </location>
</feature>